<dbReference type="GO" id="GO:0006270">
    <property type="term" value="P:DNA replication initiation"/>
    <property type="evidence" value="ECO:0007669"/>
    <property type="project" value="InterPro"/>
</dbReference>
<evidence type="ECO:0000256" key="2">
    <source>
        <dbReference type="ARBA" id="ARBA00022490"/>
    </source>
</evidence>
<dbReference type="GO" id="GO:0006275">
    <property type="term" value="P:regulation of DNA replication"/>
    <property type="evidence" value="ECO:0007669"/>
    <property type="project" value="InterPro"/>
</dbReference>
<gene>
    <name evidence="10" type="primary">dnaA</name>
    <name evidence="10" type="ORF">CARN1_0001</name>
</gene>
<reference evidence="10" key="1">
    <citation type="submission" date="2009-10" db="EMBL/GenBank/DDBJ databases">
        <title>Diversity of trophic interactions inside an arsenic-rich microbial ecosystem.</title>
        <authorList>
            <person name="Bertin P.N."/>
            <person name="Heinrich-Salmeron A."/>
            <person name="Pelletier E."/>
            <person name="Goulhen-Chollet F."/>
            <person name="Arsene-Ploetze F."/>
            <person name="Gallien S."/>
            <person name="Calteau A."/>
            <person name="Vallenet D."/>
            <person name="Casiot C."/>
            <person name="Chane-Woon-Ming B."/>
            <person name="Giloteaux L."/>
            <person name="Barakat M."/>
            <person name="Bonnefoy V."/>
            <person name="Bruneel O."/>
            <person name="Chandler M."/>
            <person name="Cleiss J."/>
            <person name="Duran R."/>
            <person name="Elbaz-Poulichet F."/>
            <person name="Fonknechten N."/>
            <person name="Lauga B."/>
            <person name="Mornico D."/>
            <person name="Ortet P."/>
            <person name="Schaeffer C."/>
            <person name="Siguier P."/>
            <person name="Alexander Thil Smith A."/>
            <person name="Van Dorsselaer A."/>
            <person name="Weissenbach J."/>
            <person name="Medigue C."/>
            <person name="Le Paslier D."/>
        </authorList>
    </citation>
    <scope>NUCLEOTIDE SEQUENCE</scope>
</reference>
<organism evidence="10">
    <name type="scientific">mine drainage metagenome</name>
    <dbReference type="NCBI Taxonomy" id="410659"/>
    <lineage>
        <taxon>unclassified sequences</taxon>
        <taxon>metagenomes</taxon>
        <taxon>ecological metagenomes</taxon>
    </lineage>
</organism>
<protein>
    <submittedName>
        <fullName evidence="10">Chromosomal replication initiator protein DnaA</fullName>
    </submittedName>
</protein>
<dbReference type="InterPro" id="IPR013317">
    <property type="entry name" value="DnaA_dom"/>
</dbReference>
<keyword evidence="3" id="KW-0235">DNA replication</keyword>
<keyword evidence="6" id="KW-0446">Lipid-binding</keyword>
<dbReference type="SUPFAM" id="SSF52540">
    <property type="entry name" value="P-loop containing nucleoside triphosphate hydrolases"/>
    <property type="match status" value="1"/>
</dbReference>
<keyword evidence="2" id="KW-0963">Cytoplasm</keyword>
<dbReference type="CDD" id="cd00009">
    <property type="entry name" value="AAA"/>
    <property type="match status" value="1"/>
</dbReference>
<dbReference type="FunFam" id="1.10.8.60:FF:000003">
    <property type="entry name" value="Chromosomal replication initiator protein DnaA"/>
    <property type="match status" value="1"/>
</dbReference>
<dbReference type="InterPro" id="IPR020591">
    <property type="entry name" value="Chromosome_initiator_DnaA-like"/>
</dbReference>
<dbReference type="CDD" id="cd06571">
    <property type="entry name" value="Bac_DnaA_C"/>
    <property type="match status" value="1"/>
</dbReference>
<feature type="domain" description="AAA+ ATPase" evidence="8">
    <location>
        <begin position="167"/>
        <end position="295"/>
    </location>
</feature>
<dbReference type="NCBIfam" id="TIGR00362">
    <property type="entry name" value="DnaA"/>
    <property type="match status" value="1"/>
</dbReference>
<dbReference type="SMART" id="SM00382">
    <property type="entry name" value="AAA"/>
    <property type="match status" value="1"/>
</dbReference>
<sequence>MALTVGTSEFSTELWESALVALRDAFSKPVFEMWIKPMHLLAIDGSELSLGVHTGFAREWVETRLKSQIVETLSGVFGEAVTLRLRVLEPEEIAQLAQAALPAREERAAATPPEPLANASTAQVRNLDTLRSANLNVRYTFEEFVVGNSNRFAHAAAQAVASAPARAYNPLFLYGGVGLGKTHLMHAIGHRVLVDHPGANLVYVTCEKFTNEFIIALQNNKTPEFRNKYRQVDVLLIDDIQFLAGKETTQEEFFHTFNALHESGRQLIISSDRPPKEIQTLESRLRSRFEWGLLTDIQNPDIETREAILRKKAQTDRIPVPDEVTSFIARVIPSNIRELEGALIRVVAFASLSKSPITTELASEALKSLIADASVSRVTIPKIKEVVAAANGLTLKELDHPRRDARVAGPRQIAMYVATQLTNCSLPQIAREFGKKDHTTIIYARNKIKEQMMRDEAFRNRVERLIDACRR</sequence>
<dbReference type="InterPro" id="IPR010921">
    <property type="entry name" value="Trp_repressor/repl_initiator"/>
</dbReference>
<name>E6PG71_9ZZZZ</name>
<accession>E6PG71</accession>
<dbReference type="PRINTS" id="PR00051">
    <property type="entry name" value="DNAA"/>
</dbReference>
<dbReference type="InterPro" id="IPR001957">
    <property type="entry name" value="Chromosome_initiator_DnaA"/>
</dbReference>
<dbReference type="Gene3D" id="3.30.300.180">
    <property type="match status" value="1"/>
</dbReference>
<feature type="domain" description="Chromosomal replication initiator DnaA C-terminal" evidence="9">
    <location>
        <begin position="379"/>
        <end position="448"/>
    </location>
</feature>
<dbReference type="Pfam" id="PF00308">
    <property type="entry name" value="Bac_DnaA"/>
    <property type="match status" value="1"/>
</dbReference>
<keyword evidence="5" id="KW-0067">ATP-binding</keyword>
<dbReference type="SMART" id="SM00760">
    <property type="entry name" value="Bac_DnaA_C"/>
    <property type="match status" value="1"/>
</dbReference>
<dbReference type="InterPro" id="IPR003593">
    <property type="entry name" value="AAA+_ATPase"/>
</dbReference>
<dbReference type="InterPro" id="IPR018312">
    <property type="entry name" value="Chromosome_initiator_DnaA_CS"/>
</dbReference>
<dbReference type="InterPro" id="IPR038454">
    <property type="entry name" value="DnaA_N_sf"/>
</dbReference>
<comment type="caution">
    <text evidence="10">The sequence shown here is derived from an EMBL/GenBank/DDBJ whole genome shotgun (WGS) entry which is preliminary data.</text>
</comment>
<evidence type="ECO:0000313" key="10">
    <source>
        <dbReference type="EMBL" id="CBH75459.1"/>
    </source>
</evidence>
<evidence type="ECO:0000256" key="7">
    <source>
        <dbReference type="ARBA" id="ARBA00023125"/>
    </source>
</evidence>
<comment type="similarity">
    <text evidence="1">Belongs to the DnaA family.</text>
</comment>
<dbReference type="InterPro" id="IPR024633">
    <property type="entry name" value="DnaA_N_dom"/>
</dbReference>
<dbReference type="Pfam" id="PF11638">
    <property type="entry name" value="DnaA_N"/>
    <property type="match status" value="1"/>
</dbReference>
<evidence type="ECO:0000259" key="8">
    <source>
        <dbReference type="SMART" id="SM00382"/>
    </source>
</evidence>
<dbReference type="SUPFAM" id="SSF48295">
    <property type="entry name" value="TrpR-like"/>
    <property type="match status" value="1"/>
</dbReference>
<keyword evidence="7" id="KW-0238">DNA-binding</keyword>
<dbReference type="GO" id="GO:0008289">
    <property type="term" value="F:lipid binding"/>
    <property type="evidence" value="ECO:0007669"/>
    <property type="project" value="UniProtKB-KW"/>
</dbReference>
<dbReference type="EMBL" id="CABL01000009">
    <property type="protein sequence ID" value="CBH75459.1"/>
    <property type="molecule type" value="Genomic_DNA"/>
</dbReference>
<dbReference type="Gene3D" id="1.10.8.60">
    <property type="match status" value="1"/>
</dbReference>
<dbReference type="PANTHER" id="PTHR30050">
    <property type="entry name" value="CHROMOSOMAL REPLICATION INITIATOR PROTEIN DNAA"/>
    <property type="match status" value="1"/>
</dbReference>
<dbReference type="PROSITE" id="PS01008">
    <property type="entry name" value="DNAA"/>
    <property type="match status" value="1"/>
</dbReference>
<dbReference type="FunFam" id="3.40.50.300:FF:000150">
    <property type="entry name" value="Chromosomal replication initiator protein DnaA"/>
    <property type="match status" value="1"/>
</dbReference>
<dbReference type="GO" id="GO:0005524">
    <property type="term" value="F:ATP binding"/>
    <property type="evidence" value="ECO:0007669"/>
    <property type="project" value="UniProtKB-KW"/>
</dbReference>
<dbReference type="HAMAP" id="MF_00377">
    <property type="entry name" value="DnaA_bact"/>
    <property type="match status" value="1"/>
</dbReference>
<dbReference type="Gene3D" id="3.40.50.300">
    <property type="entry name" value="P-loop containing nucleotide triphosphate hydrolases"/>
    <property type="match status" value="1"/>
</dbReference>
<evidence type="ECO:0000256" key="3">
    <source>
        <dbReference type="ARBA" id="ARBA00022705"/>
    </source>
</evidence>
<dbReference type="PANTHER" id="PTHR30050:SF2">
    <property type="entry name" value="CHROMOSOMAL REPLICATION INITIATOR PROTEIN DNAA"/>
    <property type="match status" value="1"/>
</dbReference>
<dbReference type="GO" id="GO:0003688">
    <property type="term" value="F:DNA replication origin binding"/>
    <property type="evidence" value="ECO:0007669"/>
    <property type="project" value="InterPro"/>
</dbReference>
<evidence type="ECO:0000256" key="1">
    <source>
        <dbReference type="ARBA" id="ARBA00006583"/>
    </source>
</evidence>
<keyword evidence="4" id="KW-0547">Nucleotide-binding</keyword>
<dbReference type="Pfam" id="PF08299">
    <property type="entry name" value="Bac_DnaA_C"/>
    <property type="match status" value="1"/>
</dbReference>
<proteinExistence type="inferred from homology"/>
<dbReference type="InterPro" id="IPR027417">
    <property type="entry name" value="P-loop_NTPase"/>
</dbReference>
<dbReference type="Gene3D" id="1.10.1750.10">
    <property type="match status" value="1"/>
</dbReference>
<dbReference type="GO" id="GO:0005886">
    <property type="term" value="C:plasma membrane"/>
    <property type="evidence" value="ECO:0007669"/>
    <property type="project" value="TreeGrafter"/>
</dbReference>
<dbReference type="InterPro" id="IPR013159">
    <property type="entry name" value="DnaA_C"/>
</dbReference>
<dbReference type="AlphaFoldDB" id="E6PG71"/>
<evidence type="ECO:0000256" key="5">
    <source>
        <dbReference type="ARBA" id="ARBA00022840"/>
    </source>
</evidence>
<evidence type="ECO:0000256" key="6">
    <source>
        <dbReference type="ARBA" id="ARBA00023121"/>
    </source>
</evidence>
<evidence type="ECO:0000256" key="4">
    <source>
        <dbReference type="ARBA" id="ARBA00022741"/>
    </source>
</evidence>
<evidence type="ECO:0000259" key="9">
    <source>
        <dbReference type="SMART" id="SM00760"/>
    </source>
</evidence>